<organism evidence="1 2">
    <name type="scientific">Halarcobacter ebronensis</name>
    <dbReference type="NCBI Taxonomy" id="1462615"/>
    <lineage>
        <taxon>Bacteria</taxon>
        <taxon>Pseudomonadati</taxon>
        <taxon>Campylobacterota</taxon>
        <taxon>Epsilonproteobacteria</taxon>
        <taxon>Campylobacterales</taxon>
        <taxon>Arcobacteraceae</taxon>
        <taxon>Halarcobacter</taxon>
    </lineage>
</organism>
<accession>A0A4Q0YER7</accession>
<dbReference type="AlphaFoldDB" id="A0A4Q0YER7"/>
<protein>
    <submittedName>
        <fullName evidence="1">Uncharacterized protein</fullName>
    </submittedName>
</protein>
<sequence>MDYKFLKNSIVFLTIGLFYAGCSVQSQSLYSHKNGTLILGEKENPVVVKVENADYKVYPSWCIDSAYTLNEKDSVYGNLFLESITLDFRCHWNGLPSGFFEYNFKLKLKLSDVKTVESIEVGRYTFRTFEVNGEYYSIISRYLGQNETFIVDYEGKLYDKLLKSLKKDYVNKYLNKKRFYGFYDESLVRKNMFNGYYSKESEKFDQ</sequence>
<name>A0A4Q0YER7_9BACT</name>
<dbReference type="Proteomes" id="UP000290172">
    <property type="component" value="Unassembled WGS sequence"/>
</dbReference>
<dbReference type="RefSeq" id="WP_128980757.1">
    <property type="nucleotide sequence ID" value="NZ_PDKJ01000006.1"/>
</dbReference>
<proteinExistence type="predicted"/>
<comment type="caution">
    <text evidence="1">The sequence shown here is derived from an EMBL/GenBank/DDBJ whole genome shotgun (WGS) entry which is preliminary data.</text>
</comment>
<dbReference type="EMBL" id="PDKJ01000006">
    <property type="protein sequence ID" value="RXJ68124.1"/>
    <property type="molecule type" value="Genomic_DNA"/>
</dbReference>
<evidence type="ECO:0000313" key="2">
    <source>
        <dbReference type="Proteomes" id="UP000290172"/>
    </source>
</evidence>
<reference evidence="1 2" key="1">
    <citation type="submission" date="2017-10" db="EMBL/GenBank/DDBJ databases">
        <title>Genomics of the genus Arcobacter.</title>
        <authorList>
            <person name="Perez-Cataluna A."/>
            <person name="Figueras M.J."/>
        </authorList>
    </citation>
    <scope>NUCLEOTIDE SEQUENCE [LARGE SCALE GENOMIC DNA]</scope>
    <source>
        <strain evidence="1 2">CECT 8993</strain>
    </source>
</reference>
<gene>
    <name evidence="1" type="ORF">CRV08_07650</name>
</gene>
<evidence type="ECO:0000313" key="1">
    <source>
        <dbReference type="EMBL" id="RXJ68124.1"/>
    </source>
</evidence>